<comment type="similarity">
    <text evidence="2 6">Belongs to the 4-toluene sulfonate uptake permease (TSUP) (TC 2.A.102) family.</text>
</comment>
<feature type="transmembrane region" description="Helical" evidence="6">
    <location>
        <begin position="98"/>
        <end position="120"/>
    </location>
</feature>
<dbReference type="InterPro" id="IPR002781">
    <property type="entry name" value="TM_pro_TauE-like"/>
</dbReference>
<feature type="transmembrane region" description="Helical" evidence="6">
    <location>
        <begin position="205"/>
        <end position="225"/>
    </location>
</feature>
<dbReference type="Pfam" id="PF01925">
    <property type="entry name" value="TauE"/>
    <property type="match status" value="1"/>
</dbReference>
<evidence type="ECO:0000313" key="9">
    <source>
        <dbReference type="Proteomes" id="UP001223646"/>
    </source>
</evidence>
<dbReference type="Proteomes" id="UP001223646">
    <property type="component" value="Unassembled WGS sequence"/>
</dbReference>
<evidence type="ECO:0000313" key="8">
    <source>
        <dbReference type="EMBL" id="MEO3716841.1"/>
    </source>
</evidence>
<accession>A0AAW9ST63</accession>
<proteinExistence type="inferred from homology"/>
<keyword evidence="3 6" id="KW-0812">Transmembrane</keyword>
<dbReference type="GO" id="GO:0005886">
    <property type="term" value="C:plasma membrane"/>
    <property type="evidence" value="ECO:0007669"/>
    <property type="project" value="UniProtKB-SubCell"/>
</dbReference>
<keyword evidence="6" id="KW-1003">Cell membrane</keyword>
<gene>
    <name evidence="8" type="ORF">QP460_004475</name>
</gene>
<evidence type="ECO:0000256" key="7">
    <source>
        <dbReference type="SAM" id="MobiDB-lite"/>
    </source>
</evidence>
<sequence>MENLIVFVLIGLGAQLVDGTLGMAFGVTATSLFIVAGSSAATASAVVHVAEVGTTLASGISHWRFGNVDWRRALSLGVPGAIGAFVGATFLSNLDGDAATPVTSTILLFLGLWVIVRFAFLANVKRKKKTWGAKKLAPLGLFGGLLDSTGGGGWGPVTTSTLLGAEADQPRKIIGTVSAAEFLVASAAVLGFLPKLREEFTQHAAPVIGLLCGGVVAAPLAAYLVGRINPRLLGIVIGGVLVGLNIRTLFAPLASGGVLATVLLVWAFGVVTLVLWARSHDTLPRLRQRVQLESTSQSSSADVSSSGSPSPASVDVGAGDASGGVKVGAENGVHMGEAGVR</sequence>
<feature type="transmembrane region" description="Helical" evidence="6">
    <location>
        <begin position="232"/>
        <end position="250"/>
    </location>
</feature>
<keyword evidence="4 6" id="KW-1133">Transmembrane helix</keyword>
<feature type="compositionally biased region" description="Low complexity" evidence="7">
    <location>
        <begin position="298"/>
        <end position="319"/>
    </location>
</feature>
<dbReference type="PANTHER" id="PTHR43701:SF12">
    <property type="entry name" value="MEMBRANE TRANSPORTER PROTEIN YTNM-RELATED"/>
    <property type="match status" value="1"/>
</dbReference>
<reference evidence="8" key="2">
    <citation type="submission" date="2024-05" db="EMBL/GenBank/DDBJ databases">
        <authorList>
            <person name="Wolfe A."/>
        </authorList>
    </citation>
    <scope>NUCLEOTIDE SEQUENCE</scope>
    <source>
        <strain evidence="8">UMB1064</strain>
    </source>
</reference>
<dbReference type="PANTHER" id="PTHR43701">
    <property type="entry name" value="MEMBRANE TRANSPORTER PROTEIN MJ0441-RELATED"/>
    <property type="match status" value="1"/>
</dbReference>
<comment type="caution">
    <text evidence="8">The sequence shown here is derived from an EMBL/GenBank/DDBJ whole genome shotgun (WGS) entry which is preliminary data.</text>
</comment>
<dbReference type="AlphaFoldDB" id="A0AAW9ST63"/>
<feature type="transmembrane region" description="Helical" evidence="6">
    <location>
        <begin position="173"/>
        <end position="193"/>
    </location>
</feature>
<keyword evidence="5 6" id="KW-0472">Membrane</keyword>
<reference evidence="8" key="1">
    <citation type="submission" date="2023-05" db="EMBL/GenBank/DDBJ databases">
        <authorList>
            <person name="Du J."/>
        </authorList>
    </citation>
    <scope>NUCLEOTIDE SEQUENCE</scope>
    <source>
        <strain evidence="8">UMB1064</strain>
    </source>
</reference>
<dbReference type="InterPro" id="IPR051598">
    <property type="entry name" value="TSUP/Inactive_protease-like"/>
</dbReference>
<evidence type="ECO:0000256" key="1">
    <source>
        <dbReference type="ARBA" id="ARBA00004141"/>
    </source>
</evidence>
<protein>
    <recommendedName>
        <fullName evidence="6">Probable membrane transporter protein</fullName>
    </recommendedName>
</protein>
<feature type="region of interest" description="Disordered" evidence="7">
    <location>
        <begin position="297"/>
        <end position="341"/>
    </location>
</feature>
<organism evidence="8 9">
    <name type="scientific">Corynebacterium amycolatum</name>
    <dbReference type="NCBI Taxonomy" id="43765"/>
    <lineage>
        <taxon>Bacteria</taxon>
        <taxon>Bacillati</taxon>
        <taxon>Actinomycetota</taxon>
        <taxon>Actinomycetes</taxon>
        <taxon>Mycobacteriales</taxon>
        <taxon>Corynebacteriaceae</taxon>
        <taxon>Corynebacterium</taxon>
    </lineage>
</organism>
<evidence type="ECO:0000256" key="2">
    <source>
        <dbReference type="ARBA" id="ARBA00009142"/>
    </source>
</evidence>
<evidence type="ECO:0000256" key="4">
    <source>
        <dbReference type="ARBA" id="ARBA00022989"/>
    </source>
</evidence>
<evidence type="ECO:0000256" key="3">
    <source>
        <dbReference type="ARBA" id="ARBA00022692"/>
    </source>
</evidence>
<evidence type="ECO:0000256" key="6">
    <source>
        <dbReference type="RuleBase" id="RU363041"/>
    </source>
</evidence>
<feature type="transmembrane region" description="Helical" evidence="6">
    <location>
        <begin position="73"/>
        <end position="92"/>
    </location>
</feature>
<dbReference type="EMBL" id="JASOOY020000013">
    <property type="protein sequence ID" value="MEO3716841.1"/>
    <property type="molecule type" value="Genomic_DNA"/>
</dbReference>
<evidence type="ECO:0000256" key="5">
    <source>
        <dbReference type="ARBA" id="ARBA00023136"/>
    </source>
</evidence>
<dbReference type="RefSeq" id="WP_070851408.1">
    <property type="nucleotide sequence ID" value="NZ_JASONL010000019.1"/>
</dbReference>
<name>A0AAW9ST63_CORAY</name>
<feature type="transmembrane region" description="Helical" evidence="6">
    <location>
        <begin position="256"/>
        <end position="277"/>
    </location>
</feature>
<comment type="subcellular location">
    <subcellularLocation>
        <location evidence="6">Cell membrane</location>
        <topology evidence="6">Multi-pass membrane protein</topology>
    </subcellularLocation>
    <subcellularLocation>
        <location evidence="1">Membrane</location>
        <topology evidence="1">Multi-pass membrane protein</topology>
    </subcellularLocation>
</comment>